<dbReference type="SMART" id="SM00487">
    <property type="entry name" value="DEXDc"/>
    <property type="match status" value="1"/>
</dbReference>
<keyword evidence="22" id="KW-0347">Helicase</keyword>
<comment type="function">
    <text evidence="29">Has helicase activity. It may be involved in replication.</text>
</comment>
<dbReference type="InterPro" id="IPR011545">
    <property type="entry name" value="DEAD/DEAH_box_helicase_dom"/>
</dbReference>
<evidence type="ECO:0000256" key="21">
    <source>
        <dbReference type="ARBA" id="ARBA00022801"/>
    </source>
</evidence>
<reference evidence="41 42" key="1">
    <citation type="journal article" date="2020" name="Arch.">
        <title>Complete genome sequence and genome organization of achyranthes virus A, a novel member of the genus Potyvirus.</title>
        <authorList>
            <person name="Igori D."/>
            <person name="Lim S."/>
            <person name="Kwon S.Y."/>
            <person name="Cho H.S."/>
            <person name="Park J.M."/>
            <person name="Kim H.S."/>
            <person name="Lee H.J."/>
            <person name="Lee S.H."/>
            <person name="Moon J.S."/>
        </authorList>
    </citation>
    <scope>NUCLEOTIDE SEQUENCE [LARGE SCALE GENOMIC DNA]</scope>
    <source>
        <strain evidence="41">SK</strain>
    </source>
</reference>
<keyword evidence="20" id="KW-0547">Nucleotide-binding</keyword>
<keyword evidence="18" id="KW-0808">Transferase</keyword>
<keyword evidence="19" id="KW-0548">Nucleotidyltransferase</keyword>
<feature type="domain" description="RdRp catalytic" evidence="35">
    <location>
        <begin position="2554"/>
        <end position="2678"/>
    </location>
</feature>
<keyword evidence="8" id="KW-0696">RNA-directed RNA polymerase</keyword>
<dbReference type="PANTHER" id="PTHR43519:SF1">
    <property type="entry name" value="ATP-DEPENDENT RNA HELICASE HRPB"/>
    <property type="match status" value="1"/>
</dbReference>
<dbReference type="SUPFAM" id="SSF50494">
    <property type="entry name" value="Trypsin-like serine proteases"/>
    <property type="match status" value="1"/>
</dbReference>
<dbReference type="PROSITE" id="PS50507">
    <property type="entry name" value="RDRP_SSRNA_POS"/>
    <property type="match status" value="1"/>
</dbReference>
<dbReference type="EMBL" id="MT513101">
    <property type="protein sequence ID" value="QLH94015.1"/>
    <property type="molecule type" value="Genomic_RNA"/>
</dbReference>
<evidence type="ECO:0000256" key="31">
    <source>
        <dbReference type="ARBA" id="ARBA00045403"/>
    </source>
</evidence>
<keyword evidence="7" id="KW-0941">Suppressor of RNA silencing</keyword>
<dbReference type="PANTHER" id="PTHR43519">
    <property type="entry name" value="ATP-DEPENDENT RNA HELICASE HRPB"/>
    <property type="match status" value="1"/>
</dbReference>
<dbReference type="InterPro" id="IPR001592">
    <property type="entry name" value="Poty_coat"/>
</dbReference>
<dbReference type="InterPro" id="IPR001650">
    <property type="entry name" value="Helicase_C-like"/>
</dbReference>
<dbReference type="Gene3D" id="3.40.50.300">
    <property type="entry name" value="P-loop containing nucleotide triphosphate hydrolases"/>
    <property type="match status" value="2"/>
</dbReference>
<comment type="similarity">
    <text evidence="5 33">Belongs to the potyviridae genome polyprotein family.</text>
</comment>
<accession>A0ABX6QUS9</accession>
<evidence type="ECO:0000256" key="20">
    <source>
        <dbReference type="ARBA" id="ARBA00022741"/>
    </source>
</evidence>
<keyword evidence="11" id="KW-0191">Covalent protein-RNA linkage</keyword>
<keyword evidence="10" id="KW-1139">Helical capsid protein</keyword>
<proteinExistence type="inferred from homology"/>
<dbReference type="InterPro" id="IPR043504">
    <property type="entry name" value="Peptidase_S1_PA_chymotrypsin"/>
</dbReference>
<evidence type="ECO:0000256" key="26">
    <source>
        <dbReference type="ARBA" id="ARBA00022953"/>
    </source>
</evidence>
<evidence type="ECO:0000256" key="22">
    <source>
        <dbReference type="ARBA" id="ARBA00022806"/>
    </source>
</evidence>
<evidence type="ECO:0000256" key="30">
    <source>
        <dbReference type="ARBA" id="ARBA00034108"/>
    </source>
</evidence>
<keyword evidence="15" id="KW-0945">Host-virus interaction</keyword>
<dbReference type="PRINTS" id="PR00966">
    <property type="entry name" value="NIAPOTYPTASE"/>
</dbReference>
<comment type="function">
    <text evidence="31">Mediates the cap-independent, EIF4E-dependent translation of viral genomic RNAs. Binds to the cap-binding site of host EIF4E and thus interferes with the host EIF4E-dependent mRNA export and translation. VPg-RNA directly binds EIF4E and is a template for transcription. Also forms trimeric complexes with EIF4E-EIF4G, which are templates for translation.</text>
</comment>
<dbReference type="InterPro" id="IPR002540">
    <property type="entry name" value="Pept_S30_P1_potyvir"/>
</dbReference>
<dbReference type="Pfam" id="PF00271">
    <property type="entry name" value="Helicase_C"/>
    <property type="match status" value="1"/>
</dbReference>
<keyword evidence="9" id="KW-1036">Host cytoplasmic vesicle</keyword>
<evidence type="ECO:0000256" key="27">
    <source>
        <dbReference type="ARBA" id="ARBA00023280"/>
    </source>
</evidence>
<evidence type="ECO:0000313" key="42">
    <source>
        <dbReference type="Proteomes" id="UP000830643"/>
    </source>
</evidence>
<dbReference type="PROSITE" id="PS51436">
    <property type="entry name" value="POTYVIRUS_NIA_PRO"/>
    <property type="match status" value="1"/>
</dbReference>
<keyword evidence="13" id="KW-0167">Capsid protein</keyword>
<dbReference type="Pfam" id="PF00680">
    <property type="entry name" value="RdRP_1"/>
    <property type="match status" value="1"/>
</dbReference>
<evidence type="ECO:0000256" key="3">
    <source>
        <dbReference type="ARBA" id="ARBA00004147"/>
    </source>
</evidence>
<dbReference type="Gene3D" id="3.30.70.270">
    <property type="match status" value="1"/>
</dbReference>
<protein>
    <recommendedName>
        <fullName evidence="6">Genome polyprotein</fullName>
    </recommendedName>
</protein>
<evidence type="ECO:0000256" key="29">
    <source>
        <dbReference type="ARBA" id="ARBA00029422"/>
    </source>
</evidence>
<evidence type="ECO:0000256" key="16">
    <source>
        <dbReference type="ARBA" id="ARBA00022632"/>
    </source>
</evidence>
<comment type="function">
    <text evidence="28">Involved in aphid transmission, cell-to-cell and systemis movement, encapsidation of the viral RNA and in the regulation of viral RNA amplification.</text>
</comment>
<dbReference type="InterPro" id="IPR043128">
    <property type="entry name" value="Rev_trsase/Diguanyl_cyclase"/>
</dbReference>
<evidence type="ECO:0000256" key="28">
    <source>
        <dbReference type="ARBA" id="ARBA00029405"/>
    </source>
</evidence>
<evidence type="ECO:0000313" key="41">
    <source>
        <dbReference type="EMBL" id="QLH94015.1"/>
    </source>
</evidence>
<dbReference type="Pfam" id="PF00863">
    <property type="entry name" value="Peptidase_C4"/>
    <property type="match status" value="1"/>
</dbReference>
<dbReference type="Gene3D" id="3.90.70.150">
    <property type="entry name" value="Helper component proteinase"/>
    <property type="match status" value="1"/>
</dbReference>
<organism evidence="41 42">
    <name type="scientific">Achyranthes virus A</name>
    <dbReference type="NCBI Taxonomy" id="2753665"/>
    <lineage>
        <taxon>Viruses</taxon>
        <taxon>Riboviria</taxon>
        <taxon>Orthornavirae</taxon>
        <taxon>Pisuviricota</taxon>
        <taxon>Stelpaviricetes</taxon>
        <taxon>Patatavirales</taxon>
        <taxon>Potyviridae</taxon>
        <taxon>Potyvirus</taxon>
        <taxon>Potyvirus achyranthis</taxon>
    </lineage>
</organism>
<feature type="active site" description="For helper component proteinase activity" evidence="32">
    <location>
        <position position="745"/>
    </location>
</feature>
<dbReference type="InterPro" id="IPR009003">
    <property type="entry name" value="Peptidase_S1_PA"/>
</dbReference>
<evidence type="ECO:0000256" key="8">
    <source>
        <dbReference type="ARBA" id="ARBA00022484"/>
    </source>
</evidence>
<evidence type="ECO:0000256" key="1">
    <source>
        <dbReference type="ARBA" id="ARBA00000785"/>
    </source>
</evidence>
<evidence type="ECO:0000256" key="6">
    <source>
        <dbReference type="ARBA" id="ARBA00020107"/>
    </source>
</evidence>
<evidence type="ECO:0000256" key="11">
    <source>
        <dbReference type="ARBA" id="ARBA00022520"/>
    </source>
</evidence>
<dbReference type="SUPFAM" id="SSF56672">
    <property type="entry name" value="DNA/RNA polymerases"/>
    <property type="match status" value="1"/>
</dbReference>
<dbReference type="PROSITE" id="PS51871">
    <property type="entry name" value="PV_P1_PRO"/>
    <property type="match status" value="1"/>
</dbReference>
<keyword evidence="16" id="KW-1090">Inhibition of host innate immune response by virus</keyword>
<dbReference type="PROSITE" id="PS51744">
    <property type="entry name" value="HC_PRO_CPD"/>
    <property type="match status" value="1"/>
</dbReference>
<evidence type="ECO:0000256" key="4">
    <source>
        <dbReference type="ARBA" id="ARBA00004328"/>
    </source>
</evidence>
<evidence type="ECO:0000259" key="40">
    <source>
        <dbReference type="PROSITE" id="PS51871"/>
    </source>
</evidence>
<name>A0ABX6QUS9_9POTV</name>
<comment type="subcellular location">
    <subcellularLocation>
        <location evidence="30">Host cytoplasmic vesicle</location>
    </subcellularLocation>
    <subcellularLocation>
        <location evidence="3">Host nucleus</location>
    </subcellularLocation>
    <subcellularLocation>
        <location evidence="4">Virion</location>
    </subcellularLocation>
</comment>
<evidence type="ECO:0000256" key="24">
    <source>
        <dbReference type="ARBA" id="ARBA00022840"/>
    </source>
</evidence>
<evidence type="ECO:0000256" key="12">
    <source>
        <dbReference type="ARBA" id="ARBA00022553"/>
    </source>
</evidence>
<evidence type="ECO:0000259" key="35">
    <source>
        <dbReference type="PROSITE" id="PS50507"/>
    </source>
</evidence>
<evidence type="ECO:0000256" key="2">
    <source>
        <dbReference type="ARBA" id="ARBA00001848"/>
    </source>
</evidence>
<sequence length="3103" mass="352150">MQKRSESNQINTTNLKAIQNQRKQIQQTHKMAMMMFGQFVSNLPMATVQVASGLHSVSSTHSINKTSAQLTYEANATALERLQAFFDTPEMVSKMRAHKYATTKTRRNGTVFLKYENEKVVQKREKRDALLQKFEKDFQAGLFENISSLNTGITIAASAQPCVDTYKSPYWRRTPKRCKQTLKKNKVALRVKCDVKTLEKKLMDIASRNKMVVEFIGTRRHKLKANFKNIQTSTIPCITLPHEKGLRKRKELPTRAYTQEIRTLESGRRIRHAFRDSDITFGWSGAILPNSKVERFSRHDNFVVRGRLHGQLIDARAAISFHSTLAIAQYSFKNEFWDGWKAAFDSLKPQDAAHNCESDLSNAQCGNLAALFVQMVHPCMKLSCKTCRHAIADLDHKGLTNMIDKQVTEHENKIMEMSTRCPSVANVLQFLNRKPQANSNIDDSMEIARLLQGRKANQLQQISRINEVLAKGHLSSIAEMHEATHKLLEITRWFHNHLSLINAGALETFRNKIASKALINPTLMCDNQLDRNGNFVWGERGRHSKRFFANFFEVVEPGDGYKKHAIRKHPNGTRKLAIQNLIVPLSLDRARASFKGEPVEPQPLTESCVSRLDGAFIHTCCCVTDDVGKPLLSTLRSPTKSHLVVGSTTNAKYIDLPQMEETKMYIAKEGYCYLNIFLAMLVNINEDNAKDFTKRLRDILIPKLGMWPSMIDVATVCYMLAIFYPEVRNAELPSMLVDHANQTVHVIDSFGSATTGYHVLKAGTVQQLINFASDELNSEMKHYAVGGQEPPSQAMRMELALIKSIFRPKKLVKIIEEDPYVLMMSLMSPKLLMSLYNVGGLELAMREWITKDFPVSSIFSILTELAQRVSVADILAEQFSIITSKTDQMLELLATTKHDTEHKREIQQICRVVAARTYTDRELEENGFTTMMMPVYILQEKMYGERLNEAWSELSWSERFLQIRHSRKVRQYIIEPLPDTKNDGLKGSCQDWRAWLRGKMKNLYSGAQDLRRRTQSRMYKVATQTVGKSIFYIFKRCYSDIFYFVNVLIVCNVLFSIAYTLQRMLQEAQLNKRKIKVIEYQEKSEMLENLYRHCKLTTQSDPTKQEFLEQVRKVNKDLVPFAKAQIENEEDDVHYQSKTKSELHLEKVVATMALFTMILDPEKSDAVFRVLSKVKTFFGTVEDTVRYQSLDDIQSTIDDKQLVIDFELETSSEGAQATMDVRFEEWWHKQLEQNRVVPHYRLSGSFFEFTRQTAASVANNISTASQTEFLIRGAVGSGKSTGLPHQLSMKGKVLLLEPTRPLAENVCKQLRGDPFHLQPTLRMRGLSTFGSSNISVMTGGFALHYYAHNPALLTDFDFIIIDECHTLDAPTMAFYCLLKEFSFPGKILKVSATPPGKECEFRTQYDVQIKKEDAISFQNFVQAQGTGSNADVIAHGNNILIYVASYNDVDQLSDLLTKANHKVTKVDGRTMKMGHVEIPTKGTSQCKHFVVATNIIENGVTLDIDVVVDFGQKVVAELDIDDRCMRYKKVSISYGERIQRLGRVGRVKPGVALRIGHTEQGMVDIPVAIATEAAFLCFAYGLPVMTHNVTTSLLNNCTTNKAKTMMQFELSPFFTADLVNFRGSMHPAVHALLKPFKLRESEIELSTLSIPNACISQWLSVANYEKVGIRINAPKEAKIPFFARGIPDKLFEQLWKVVTDYKSDANFGKLTSACATKVAYTLSTEPSAIPRTVAIIDQLITEEMQKKAHFEALSTSVCTHKFTLKGIVDTIRSRYMTDHSKANIERLQQARAQLLNFSTAHHDFSKVSSLLSYGYLETVQYQSKDEIGKALQLKGRWNGSLLTQDLAISGMVLVGGVWMAWEHFRNSSADVVMYQSKRKNQKLKFREARDRKVGREVYGEDGEIEHYFGAAYTTRGKVKGNHTTKGLGKKSRNFVHMYGFDPAEYSFIRFLDPLTGATLDESTTCDVSLVQSEFGALRQEKAMEDDDFNQRVRMNPGIEAYFLNSKAQRALKVDLTPHNPLAVGNKSASIAGYPEREFELRQTGPATVVPYTTVPEKNEMDEVVMEGKSIHKGLRNYNPIAVAVCKLTNDSDGIVTSMYGIGYGPVIISNGHLFRRNNGTLKIQSHHGVFTVPNTTKLDMHHIKDKDMVVIRMPKDFPPFPMKIRFRSPIKGEKSCLVGSLFQQRSISSVVSESTVVTPSSGGSYWQHWVSTKDGDCGLPIVAISDGVITGFHGLEGTKTKRNYFVPFSDDFTESVLGRLDLIEWQRHWLHTIDKVSWGGLQLKSSEPEPVFRISKLISDLQDGEAEIVREQAAHDRWVHAQLRGNLKAVAQAPSQLVTKHVIKGECTHFIEYLAQNDAARDFFTPLMGEYRPSKLNREAFNKDFLKYAGPIVVGVVDPDIFRTAVTSVINLLRSIGFSECRYITDTESIISSLNMKAAVGALYSGKKNEYFLDVTDEQKDQLLYASCERLFLGHKGVWNGSLKAELRPNEKVDQNKTRTFTAAPLDTLLGAKVCVDDFNNQFYSLNLKGPWTVGMTKFYGGWDKLLRQLPDDWLYCHADGSRFDSSLTPFLINAVIEVRHAFMEEWDFGYEMLRNLYTEIIYTPILTPDGTIVKKFKGNNSGQPSTVVDNTLMVIITMYYSLHRCGWSSEMILANFAFFANGDDLIIAVNPQYRATLDTLQSSFLELGLNYDFSERTFERQELWFMSHQGIEKEGIYIPKLEPERIVSILEWDRCATIEHRMEAICAAMIEAWGHDDLLKEIRRFYLWMLQQDEMCQLVAEDKFPYITETALRKLYTDREAIIDALAMYEGIFYGCDMTDVVSYQANDDMDAGASSSGSNKPKAAQPQTEYNKPELEQPLTVAGKKDLDVDAGKRAISIPRLQKLSSKMKLPLVLGKPVINIAHLLEYKPDQVDLSNTRATQIQFKNWYEAIMHEYELDDSNMSTIMNGFMVWCIENGTSPNINGVWVMMEGETQIEFPLRPIVENAKPTLRQIMHHFSDAAEAYIEMRNAEKPYMPRYGLQRNLRDKSLARYAFDFYEVTAKTPDRAREAHMQMKAAALGNTTTRMFGLDGNIATQQEDTERHTANDVNANMHSLLGVRGF</sequence>
<dbReference type="InterPro" id="IPR043502">
    <property type="entry name" value="DNA/RNA_pol_sf"/>
</dbReference>
<keyword evidence="23" id="KW-0788">Thiol protease</keyword>
<dbReference type="Pfam" id="PF00851">
    <property type="entry name" value="Peptidase_C6"/>
    <property type="match status" value="1"/>
</dbReference>
<keyword evidence="42" id="KW-1185">Reference proteome</keyword>
<evidence type="ECO:0000256" key="10">
    <source>
        <dbReference type="ARBA" id="ARBA00022497"/>
    </source>
</evidence>
<dbReference type="PROSITE" id="PS51194">
    <property type="entry name" value="HELICASE_CTER"/>
    <property type="match status" value="1"/>
</dbReference>
<feature type="active site" description="For helper component proteinase activity" evidence="32">
    <location>
        <position position="672"/>
    </location>
</feature>
<keyword evidence="25" id="KW-0946">Virion</keyword>
<evidence type="ECO:0000256" key="13">
    <source>
        <dbReference type="ARBA" id="ARBA00022561"/>
    </source>
</evidence>
<dbReference type="Gene3D" id="2.40.10.10">
    <property type="entry name" value="Trypsin-like serine proteases"/>
    <property type="match status" value="2"/>
</dbReference>
<evidence type="ECO:0000259" key="39">
    <source>
        <dbReference type="PROSITE" id="PS51744"/>
    </source>
</evidence>
<feature type="region of interest" description="Disordered" evidence="34">
    <location>
        <begin position="2832"/>
        <end position="2859"/>
    </location>
</feature>
<dbReference type="Pfam" id="PF00767">
    <property type="entry name" value="Poty_coat"/>
    <property type="match status" value="1"/>
</dbReference>
<comment type="catalytic activity">
    <reaction evidence="1">
        <text>Hydrolyzes glutaminyl bonds, and activity is further restricted by preferences for the amino acids in P6 - P1' that vary with the species of potyvirus, e.g. Glu-Xaa-Xaa-Tyr-Xaa-Gln-|-(Ser or Gly) for the enzyme from tobacco etch virus. The natural substrate is the viral polyprotein, but other proteins and oligopeptides containing the appropriate consensus sequence are also cleaved.</text>
        <dbReference type="EC" id="3.4.22.44"/>
    </reaction>
</comment>
<dbReference type="InterPro" id="IPR001730">
    <property type="entry name" value="Potyv_NIa-pro_dom"/>
</dbReference>
<evidence type="ECO:0000256" key="14">
    <source>
        <dbReference type="ARBA" id="ARBA00022562"/>
    </source>
</evidence>
<dbReference type="InterPro" id="IPR027417">
    <property type="entry name" value="P-loop_NTPase"/>
</dbReference>
<dbReference type="PROSITE" id="PS51192">
    <property type="entry name" value="HELICASE_ATP_BIND_1"/>
    <property type="match status" value="1"/>
</dbReference>
<evidence type="ECO:0000259" key="38">
    <source>
        <dbReference type="PROSITE" id="PS51436"/>
    </source>
</evidence>
<keyword evidence="14" id="KW-1048">Host nucleus</keyword>
<evidence type="ECO:0000256" key="23">
    <source>
        <dbReference type="ARBA" id="ARBA00022807"/>
    </source>
</evidence>
<dbReference type="Pfam" id="PF08440">
    <property type="entry name" value="Poty_PP"/>
    <property type="match status" value="1"/>
</dbReference>
<keyword evidence="27" id="KW-0899">Viral immunoevasion</keyword>
<feature type="domain" description="Helicase ATP-binding" evidence="36">
    <location>
        <begin position="1260"/>
        <end position="1412"/>
    </location>
</feature>
<keyword evidence="26" id="KW-0693">Viral RNA replication</keyword>
<keyword evidence="24" id="KW-0067">ATP-binding</keyword>
<dbReference type="InterPro" id="IPR013648">
    <property type="entry name" value="PP_Potyviridae"/>
</dbReference>
<dbReference type="InterPro" id="IPR001205">
    <property type="entry name" value="RNA-dir_pol_C"/>
</dbReference>
<evidence type="ECO:0000256" key="9">
    <source>
        <dbReference type="ARBA" id="ARBA00022488"/>
    </source>
</evidence>
<dbReference type="InterPro" id="IPR001456">
    <property type="entry name" value="HC-pro"/>
</dbReference>
<keyword evidence="21" id="KW-0378">Hydrolase</keyword>
<feature type="domain" description="Peptidase C4" evidence="38">
    <location>
        <begin position="2067"/>
        <end position="2285"/>
    </location>
</feature>
<keyword evidence="17" id="KW-0645">Protease</keyword>
<dbReference type="RefSeq" id="YP_010800716.1">
    <property type="nucleotide sequence ID" value="NC_076902.1"/>
</dbReference>
<evidence type="ECO:0000256" key="7">
    <source>
        <dbReference type="ARBA" id="ARBA00022463"/>
    </source>
</evidence>
<evidence type="ECO:0000256" key="17">
    <source>
        <dbReference type="ARBA" id="ARBA00022670"/>
    </source>
</evidence>
<evidence type="ECO:0000256" key="18">
    <source>
        <dbReference type="ARBA" id="ARBA00022679"/>
    </source>
</evidence>
<dbReference type="Pfam" id="PF00270">
    <property type="entry name" value="DEAD"/>
    <property type="match status" value="1"/>
</dbReference>
<feature type="domain" description="Helicase C-terminal" evidence="37">
    <location>
        <begin position="1431"/>
        <end position="1590"/>
    </location>
</feature>
<evidence type="ECO:0000256" key="15">
    <source>
        <dbReference type="ARBA" id="ARBA00022581"/>
    </source>
</evidence>
<evidence type="ECO:0000256" key="32">
    <source>
        <dbReference type="PROSITE-ProRule" id="PRU01080"/>
    </source>
</evidence>
<comment type="catalytic activity">
    <reaction evidence="2">
        <text>Hydrolyzes a Gly-|-Gly bond at its own C-terminus, commonly in the sequence -Tyr-Xaa-Val-Gly-|-Gly, in the processing of the potyviral polyprotein.</text>
        <dbReference type="EC" id="3.4.22.45"/>
    </reaction>
</comment>
<dbReference type="InterPro" id="IPR007094">
    <property type="entry name" value="RNA-dir_pol_PSvirus"/>
</dbReference>
<evidence type="ECO:0000256" key="34">
    <source>
        <dbReference type="SAM" id="MobiDB-lite"/>
    </source>
</evidence>
<dbReference type="InterPro" id="IPR031159">
    <property type="entry name" value="HC_PRO_CPD_dom"/>
</dbReference>
<evidence type="ECO:0000256" key="33">
    <source>
        <dbReference type="RuleBase" id="RU003351"/>
    </source>
</evidence>
<evidence type="ECO:0000256" key="5">
    <source>
        <dbReference type="ARBA" id="ARBA00006064"/>
    </source>
</evidence>
<keyword evidence="12" id="KW-0597">Phosphoprotein</keyword>
<dbReference type="InterPro" id="IPR039560">
    <property type="entry name" value="Potyvirid-P3"/>
</dbReference>
<evidence type="ECO:0000256" key="19">
    <source>
        <dbReference type="ARBA" id="ARBA00022695"/>
    </source>
</evidence>
<feature type="domain" description="Peptidase S30" evidence="40">
    <location>
        <begin position="189"/>
        <end position="330"/>
    </location>
</feature>
<dbReference type="GeneID" id="80539360"/>
<dbReference type="Pfam" id="PF01577">
    <property type="entry name" value="Peptidase_S30"/>
    <property type="match status" value="1"/>
</dbReference>
<evidence type="ECO:0000259" key="37">
    <source>
        <dbReference type="PROSITE" id="PS51194"/>
    </source>
</evidence>
<dbReference type="SUPFAM" id="SSF52540">
    <property type="entry name" value="P-loop containing nucleoside triphosphate hydrolases"/>
    <property type="match status" value="2"/>
</dbReference>
<dbReference type="Proteomes" id="UP000830643">
    <property type="component" value="Segment"/>
</dbReference>
<dbReference type="Pfam" id="PF13608">
    <property type="entry name" value="Potyvirid-P3"/>
    <property type="match status" value="1"/>
</dbReference>
<dbReference type="InterPro" id="IPR042308">
    <property type="entry name" value="HC_PRO_CPD_sf"/>
</dbReference>
<feature type="domain" description="Peptidase C6" evidence="39">
    <location>
        <begin position="664"/>
        <end position="786"/>
    </location>
</feature>
<evidence type="ECO:0000259" key="36">
    <source>
        <dbReference type="PROSITE" id="PS51192"/>
    </source>
</evidence>
<dbReference type="CDD" id="cd23175">
    <property type="entry name" value="ps-ssRNAv_Potyviridae_RdRp"/>
    <property type="match status" value="1"/>
</dbReference>
<dbReference type="InterPro" id="IPR014001">
    <property type="entry name" value="Helicase_ATP-bd"/>
</dbReference>
<evidence type="ECO:0000256" key="25">
    <source>
        <dbReference type="ARBA" id="ARBA00022844"/>
    </source>
</evidence>
<dbReference type="SMART" id="SM00490">
    <property type="entry name" value="HELICc"/>
    <property type="match status" value="1"/>
</dbReference>